<dbReference type="PRINTS" id="PR00411">
    <property type="entry name" value="PNDRDTASEI"/>
</dbReference>
<evidence type="ECO:0000256" key="4">
    <source>
        <dbReference type="ARBA" id="ARBA00023002"/>
    </source>
</evidence>
<proteinExistence type="predicted"/>
<dbReference type="Gene3D" id="3.50.50.60">
    <property type="entry name" value="FAD/NAD(P)-binding domain"/>
    <property type="match status" value="2"/>
</dbReference>
<dbReference type="PANTHER" id="PTHR43098">
    <property type="entry name" value="L-ORNITHINE N(5)-MONOOXYGENASE-RELATED"/>
    <property type="match status" value="1"/>
</dbReference>
<protein>
    <recommendedName>
        <fullName evidence="7">Cyclohexanone monooxygenase</fullName>
    </recommendedName>
</protein>
<dbReference type="InterPro" id="IPR050775">
    <property type="entry name" value="FAD-binding_Monooxygenases"/>
</dbReference>
<dbReference type="InterPro" id="IPR036188">
    <property type="entry name" value="FAD/NAD-bd_sf"/>
</dbReference>
<dbReference type="EMBL" id="JAKJXO020000016">
    <property type="protein sequence ID" value="KAL1595007.1"/>
    <property type="molecule type" value="Genomic_DNA"/>
</dbReference>
<keyword evidence="4" id="KW-0560">Oxidoreductase</keyword>
<keyword evidence="2" id="KW-0274">FAD</keyword>
<name>A0ABR3QS76_9PLEO</name>
<evidence type="ECO:0000256" key="1">
    <source>
        <dbReference type="ARBA" id="ARBA00022630"/>
    </source>
</evidence>
<organism evidence="5 6">
    <name type="scientific">Paraconiothyrium brasiliense</name>
    <dbReference type="NCBI Taxonomy" id="300254"/>
    <lineage>
        <taxon>Eukaryota</taxon>
        <taxon>Fungi</taxon>
        <taxon>Dikarya</taxon>
        <taxon>Ascomycota</taxon>
        <taxon>Pezizomycotina</taxon>
        <taxon>Dothideomycetes</taxon>
        <taxon>Pleosporomycetidae</taxon>
        <taxon>Pleosporales</taxon>
        <taxon>Massarineae</taxon>
        <taxon>Didymosphaeriaceae</taxon>
        <taxon>Paraconiothyrium</taxon>
    </lineage>
</organism>
<comment type="caution">
    <text evidence="5">The sequence shown here is derived from an EMBL/GenBank/DDBJ whole genome shotgun (WGS) entry which is preliminary data.</text>
</comment>
<keyword evidence="3" id="KW-0521">NADP</keyword>
<gene>
    <name evidence="5" type="ORF">SLS60_009691</name>
</gene>
<evidence type="ECO:0000313" key="6">
    <source>
        <dbReference type="Proteomes" id="UP001521785"/>
    </source>
</evidence>
<reference evidence="5 6" key="1">
    <citation type="submission" date="2024-02" db="EMBL/GenBank/DDBJ databases">
        <title>De novo assembly and annotation of 12 fungi associated with fruit tree decline syndrome in Ontario, Canada.</title>
        <authorList>
            <person name="Sulman M."/>
            <person name="Ellouze W."/>
            <person name="Ilyukhin E."/>
        </authorList>
    </citation>
    <scope>NUCLEOTIDE SEQUENCE [LARGE SCALE GENOMIC DNA]</scope>
    <source>
        <strain evidence="5 6">M42-189</strain>
    </source>
</reference>
<evidence type="ECO:0000256" key="2">
    <source>
        <dbReference type="ARBA" id="ARBA00022827"/>
    </source>
</evidence>
<evidence type="ECO:0000256" key="3">
    <source>
        <dbReference type="ARBA" id="ARBA00022857"/>
    </source>
</evidence>
<dbReference type="PANTHER" id="PTHR43098:SF5">
    <property type="entry name" value="DUAL-FUNCTIONAL MONOOXYGENASE_METHYLTRANSFERASE PSOF"/>
    <property type="match status" value="1"/>
</dbReference>
<keyword evidence="6" id="KW-1185">Reference proteome</keyword>
<evidence type="ECO:0000313" key="5">
    <source>
        <dbReference type="EMBL" id="KAL1595007.1"/>
    </source>
</evidence>
<sequence length="538" mass="60662">MGPVPENQLDALVVGTGFGGLYSIYLLKQLGLNVKAIESAPDVGGTWYWNRYPGARSDIHSHVYRYSWDKELLKDFPWPNNYLHQPELLAYFQEVARKHGLYPLIQFSTELKGAVWDDQKNLWVVSTSTGHKYITRYLVTAVGILHNKNVPEIPGLDSFKGQVLHSSSWNPDTQWEGKRVAVIGSGASGVQIVSSLSEKAKSLTHFIRHAQYVIPSRYRTVSPEERNHINERYDKIWEDVFLSNTAFGFVEPGRPTLSLSPEDREIVFERLWKEGNGFQFLFGGFSDLATDEAANKEAIKFIHRKIKEIVKDPQKAAVLTSSDFFARRPLTDDSYYERFNQDNVFAIDLKKAPITEITAEGIKTADDTTHAVDLIVFATGFDAIDGSYTRLDIRGRNGIELKEHWEAEGPKSHIGAATSKFPNLLFVNGPGSVFANNPPVAEVTAEFARDLIKKSEEVRTEEHGIGVLEALEDAENEWRQQMEDVAEATLFSKTPSWFFGENIPGKKVAPRLYFGGIGRFRAAIAEEKAYGFKGFQFR</sequence>
<accession>A0ABR3QS76</accession>
<evidence type="ECO:0008006" key="7">
    <source>
        <dbReference type="Google" id="ProtNLM"/>
    </source>
</evidence>
<dbReference type="Proteomes" id="UP001521785">
    <property type="component" value="Unassembled WGS sequence"/>
</dbReference>
<dbReference type="SUPFAM" id="SSF51905">
    <property type="entry name" value="FAD/NAD(P)-binding domain"/>
    <property type="match status" value="2"/>
</dbReference>
<dbReference type="Pfam" id="PF00743">
    <property type="entry name" value="FMO-like"/>
    <property type="match status" value="1"/>
</dbReference>
<dbReference type="InterPro" id="IPR020946">
    <property type="entry name" value="Flavin_mOase-like"/>
</dbReference>
<keyword evidence="1" id="KW-0285">Flavoprotein</keyword>